<evidence type="ECO:0000313" key="3">
    <source>
        <dbReference type="Proteomes" id="UP000298860"/>
    </source>
</evidence>
<gene>
    <name evidence="2" type="ORF">GTS_36780</name>
</gene>
<dbReference type="Proteomes" id="UP000298860">
    <property type="component" value="Unassembled WGS sequence"/>
</dbReference>
<dbReference type="InterPro" id="IPR016181">
    <property type="entry name" value="Acyl_CoA_acyltransferase"/>
</dbReference>
<dbReference type="InterPro" id="IPR038740">
    <property type="entry name" value="BioF2-like_GNAT_dom"/>
</dbReference>
<evidence type="ECO:0000259" key="1">
    <source>
        <dbReference type="Pfam" id="PF13480"/>
    </source>
</evidence>
<dbReference type="Gene3D" id="3.40.630.30">
    <property type="match status" value="1"/>
</dbReference>
<name>A0A4D4J5R3_9PSEU</name>
<dbReference type="EMBL" id="BJFL01000020">
    <property type="protein sequence ID" value="GDY32045.1"/>
    <property type="molecule type" value="Genomic_DNA"/>
</dbReference>
<dbReference type="RefSeq" id="WP_137815085.1">
    <property type="nucleotide sequence ID" value="NZ_BJFL01000020.1"/>
</dbReference>
<dbReference type="PANTHER" id="PTHR36174">
    <property type="entry name" value="LIPID II:GLYCINE GLYCYLTRANSFERASE"/>
    <property type="match status" value="1"/>
</dbReference>
<dbReference type="InterPro" id="IPR050644">
    <property type="entry name" value="PG_Glycine_Bridge_Synth"/>
</dbReference>
<evidence type="ECO:0000313" key="2">
    <source>
        <dbReference type="EMBL" id="GDY32045.1"/>
    </source>
</evidence>
<dbReference type="SUPFAM" id="SSF55729">
    <property type="entry name" value="Acyl-CoA N-acyltransferases (Nat)"/>
    <property type="match status" value="1"/>
</dbReference>
<dbReference type="OrthoDB" id="9785911at2"/>
<comment type="caution">
    <text evidence="2">The sequence shown here is derived from an EMBL/GenBank/DDBJ whole genome shotgun (WGS) entry which is preliminary data.</text>
</comment>
<dbReference type="Pfam" id="PF13480">
    <property type="entry name" value="Acetyltransf_6"/>
    <property type="match status" value="1"/>
</dbReference>
<sequence length="348" mass="38855">MNARFDIVTADPRSDARWAALARTTHGSLFTSPPWLDAVCATYGFTPQARIATSGGTPTAGFAWVAVDDLRGERLCSLPFSDRAEPLGTDGPTWCSLVDGLLTDDTRFTLRCLDSAAPTWDTRLRCGDDAAWHATRLDAPVDELRRRISGTARRNIAAADRNGIRVEVSSEIDAVRHFHRLHVRLRKCKYRLLAQPLSFFENLWHRFAPNDAVVTMLAFSGDDLAAGAIFLVWNDVLYYKFGASLAEYLVLRPNDAIYWAGIRWGVDRGLRLLDWGLSDLDQPGLVRYKRKWASEERRILTLRSAGRPSPLQDEAGRLLGELTGLLTEGAVPDEITARAGALLYRYFC</sequence>
<accession>A0A4D4J5R3</accession>
<feature type="domain" description="BioF2-like acetyltransferase" evidence="1">
    <location>
        <begin position="151"/>
        <end position="290"/>
    </location>
</feature>
<dbReference type="AlphaFoldDB" id="A0A4D4J5R3"/>
<proteinExistence type="predicted"/>
<reference evidence="3" key="1">
    <citation type="submission" date="2019-04" db="EMBL/GenBank/DDBJ databases">
        <title>Draft genome sequence of Pseudonocardiaceae bacterium SL3-2-4.</title>
        <authorList>
            <person name="Ningsih F."/>
            <person name="Yokota A."/>
            <person name="Sakai Y."/>
            <person name="Nanatani K."/>
            <person name="Yabe S."/>
            <person name="Oetari A."/>
            <person name="Sjamsuridzal W."/>
        </authorList>
    </citation>
    <scope>NUCLEOTIDE SEQUENCE [LARGE SCALE GENOMIC DNA]</scope>
    <source>
        <strain evidence="3">SL3-2-4</strain>
    </source>
</reference>
<dbReference type="PANTHER" id="PTHR36174:SF1">
    <property type="entry name" value="LIPID II:GLYCINE GLYCYLTRANSFERASE"/>
    <property type="match status" value="1"/>
</dbReference>
<organism evidence="2 3">
    <name type="scientific">Gandjariella thermophila</name>
    <dbReference type="NCBI Taxonomy" id="1931992"/>
    <lineage>
        <taxon>Bacteria</taxon>
        <taxon>Bacillati</taxon>
        <taxon>Actinomycetota</taxon>
        <taxon>Actinomycetes</taxon>
        <taxon>Pseudonocardiales</taxon>
        <taxon>Pseudonocardiaceae</taxon>
        <taxon>Gandjariella</taxon>
    </lineage>
</organism>
<keyword evidence="3" id="KW-1185">Reference proteome</keyword>
<protein>
    <recommendedName>
        <fullName evidence="1">BioF2-like acetyltransferase domain-containing protein</fullName>
    </recommendedName>
</protein>